<proteinExistence type="predicted"/>
<evidence type="ECO:0000313" key="11">
    <source>
        <dbReference type="Proteomes" id="UP000289193"/>
    </source>
</evidence>
<dbReference type="AlphaFoldDB" id="A0AAX2A6M8"/>
<organism evidence="9 11">
    <name type="scientific">Halarcobacter bivalviorum</name>
    <dbReference type="NCBI Taxonomy" id="663364"/>
    <lineage>
        <taxon>Bacteria</taxon>
        <taxon>Pseudomonadati</taxon>
        <taxon>Campylobacterota</taxon>
        <taxon>Epsilonproteobacteria</taxon>
        <taxon>Campylobacterales</taxon>
        <taxon>Arcobacteraceae</taxon>
        <taxon>Halarcobacter</taxon>
    </lineage>
</organism>
<feature type="transmembrane region" description="Helical" evidence="6">
    <location>
        <begin position="271"/>
        <end position="288"/>
    </location>
</feature>
<keyword evidence="4 6" id="KW-1133">Transmembrane helix</keyword>
<dbReference type="InterPro" id="IPR000620">
    <property type="entry name" value="EamA_dom"/>
</dbReference>
<dbReference type="PANTHER" id="PTHR32322">
    <property type="entry name" value="INNER MEMBRANE TRANSPORTER"/>
    <property type="match status" value="1"/>
</dbReference>
<evidence type="ECO:0000256" key="3">
    <source>
        <dbReference type="ARBA" id="ARBA00022692"/>
    </source>
</evidence>
<evidence type="ECO:0000256" key="5">
    <source>
        <dbReference type="ARBA" id="ARBA00023136"/>
    </source>
</evidence>
<evidence type="ECO:0000313" key="10">
    <source>
        <dbReference type="Proteomes" id="UP000253850"/>
    </source>
</evidence>
<feature type="domain" description="EamA" evidence="7">
    <location>
        <begin position="7"/>
        <end position="138"/>
    </location>
</feature>
<keyword evidence="5 6" id="KW-0472">Membrane</keyword>
<feature type="transmembrane region" description="Helical" evidence="6">
    <location>
        <begin position="153"/>
        <end position="170"/>
    </location>
</feature>
<name>A0AAX2A6M8_9BACT</name>
<dbReference type="EMBL" id="CP031217">
    <property type="protein sequence ID" value="AXH13627.1"/>
    <property type="molecule type" value="Genomic_DNA"/>
</dbReference>
<evidence type="ECO:0000256" key="6">
    <source>
        <dbReference type="SAM" id="Phobius"/>
    </source>
</evidence>
<reference evidence="8 10" key="2">
    <citation type="submission" date="2018-07" db="EMBL/GenBank/DDBJ databases">
        <title>Complete genome of the Arcobacter bivalviorum type strain LMG 26154.</title>
        <authorList>
            <person name="Miller W.G."/>
            <person name="Yee E."/>
            <person name="Bono J.L."/>
        </authorList>
    </citation>
    <scope>NUCLEOTIDE SEQUENCE [LARGE SCALE GENOMIC DNA]</scope>
    <source>
        <strain evidence="8 10">LMG 26154</strain>
    </source>
</reference>
<dbReference type="PANTHER" id="PTHR32322:SF18">
    <property type="entry name" value="S-ADENOSYLMETHIONINE_S-ADENOSYLHOMOCYSTEINE TRANSPORTER"/>
    <property type="match status" value="1"/>
</dbReference>
<keyword evidence="3 6" id="KW-0812">Transmembrane</keyword>
<dbReference type="KEGG" id="hbv:ABIV_2661"/>
<feature type="transmembrane region" description="Helical" evidence="6">
    <location>
        <begin position="123"/>
        <end position="141"/>
    </location>
</feature>
<dbReference type="EMBL" id="PDKM01000004">
    <property type="protein sequence ID" value="RXK09768.1"/>
    <property type="molecule type" value="Genomic_DNA"/>
</dbReference>
<evidence type="ECO:0000259" key="7">
    <source>
        <dbReference type="Pfam" id="PF00892"/>
    </source>
</evidence>
<evidence type="ECO:0000256" key="4">
    <source>
        <dbReference type="ARBA" id="ARBA00022989"/>
    </source>
</evidence>
<keyword evidence="2" id="KW-1003">Cell membrane</keyword>
<dbReference type="SUPFAM" id="SSF103481">
    <property type="entry name" value="Multidrug resistance efflux transporter EmrE"/>
    <property type="match status" value="2"/>
</dbReference>
<evidence type="ECO:0000256" key="2">
    <source>
        <dbReference type="ARBA" id="ARBA00022475"/>
    </source>
</evidence>
<gene>
    <name evidence="8" type="ORF">ABIV_2661</name>
    <name evidence="9" type="ORF">CRV05_08545</name>
</gene>
<dbReference type="InterPro" id="IPR037185">
    <property type="entry name" value="EmrE-like"/>
</dbReference>
<keyword evidence="11" id="KW-1185">Reference proteome</keyword>
<reference evidence="9 11" key="1">
    <citation type="submission" date="2017-10" db="EMBL/GenBank/DDBJ databases">
        <title>Genomics of the genus Arcobacter.</title>
        <authorList>
            <person name="Perez-Cataluna A."/>
            <person name="Figueras M.J."/>
        </authorList>
    </citation>
    <scope>NUCLEOTIDE SEQUENCE [LARGE SCALE GENOMIC DNA]</scope>
    <source>
        <strain evidence="9 11">CECT 7835</strain>
    </source>
</reference>
<feature type="transmembrane region" description="Helical" evidence="6">
    <location>
        <begin position="243"/>
        <end position="265"/>
    </location>
</feature>
<evidence type="ECO:0000313" key="8">
    <source>
        <dbReference type="EMBL" id="AXH13627.1"/>
    </source>
</evidence>
<feature type="transmembrane region" description="Helical" evidence="6">
    <location>
        <begin position="65"/>
        <end position="83"/>
    </location>
</feature>
<dbReference type="Proteomes" id="UP000253850">
    <property type="component" value="Chromosome"/>
</dbReference>
<dbReference type="Proteomes" id="UP000289193">
    <property type="component" value="Unassembled WGS sequence"/>
</dbReference>
<dbReference type="RefSeq" id="WP_114840405.1">
    <property type="nucleotide sequence ID" value="NZ_CP031217.1"/>
</dbReference>
<feature type="transmembrane region" description="Helical" evidence="6">
    <location>
        <begin position="89"/>
        <end position="114"/>
    </location>
</feature>
<feature type="transmembrane region" description="Helical" evidence="6">
    <location>
        <begin position="215"/>
        <end position="236"/>
    </location>
</feature>
<protein>
    <submittedName>
        <fullName evidence="9">EamA family transporter</fullName>
    </submittedName>
    <submittedName>
        <fullName evidence="8">EamA/RhaT family transporter</fullName>
    </submittedName>
</protein>
<accession>A0AAX2A6M8</accession>
<evidence type="ECO:0000256" key="1">
    <source>
        <dbReference type="ARBA" id="ARBA00004651"/>
    </source>
</evidence>
<dbReference type="Pfam" id="PF00892">
    <property type="entry name" value="EamA"/>
    <property type="match status" value="2"/>
</dbReference>
<feature type="transmembrane region" description="Helical" evidence="6">
    <location>
        <begin position="36"/>
        <end position="53"/>
    </location>
</feature>
<sequence>MFNLSFFIVLALGVIWGSNFIYMKMAADYLDPMQVTFYRVVFGLFPVVIYAIYKKALKLEDLKYSIHFFVMSLLAAVIYYYGFVKGSALLLSGIAGALSGLIPVFSFLLAALFLKEERITKKAFLGVLIGFLGVVLISGVFNENLENVNLEGTVAIIIGSLSVGASFIYAKKFIMPLNLNPAALTTYQLSYALLLMLVIVDFEGINNIWQDTHSALGMVFGLGIFGTGIAYIMYYYAIKKFGALLASSITYLPPVVALIIGFFIVGEEIKIIDFIATGLIFFGVFLINKRKA</sequence>
<comment type="subcellular location">
    <subcellularLocation>
        <location evidence="1">Cell membrane</location>
        <topology evidence="1">Multi-pass membrane protein</topology>
    </subcellularLocation>
</comment>
<dbReference type="GO" id="GO:0005886">
    <property type="term" value="C:plasma membrane"/>
    <property type="evidence" value="ECO:0007669"/>
    <property type="project" value="UniProtKB-SubCell"/>
</dbReference>
<evidence type="ECO:0000313" key="9">
    <source>
        <dbReference type="EMBL" id="RXK09768.1"/>
    </source>
</evidence>
<dbReference type="InterPro" id="IPR050638">
    <property type="entry name" value="AA-Vitamin_Transporters"/>
</dbReference>
<feature type="domain" description="EamA" evidence="7">
    <location>
        <begin position="152"/>
        <end position="288"/>
    </location>
</feature>